<dbReference type="PROSITE" id="PS01124">
    <property type="entry name" value="HTH_ARAC_FAMILY_2"/>
    <property type="match status" value="1"/>
</dbReference>
<dbReference type="InterPro" id="IPR009057">
    <property type="entry name" value="Homeodomain-like_sf"/>
</dbReference>
<organism evidence="11 12">
    <name type="scientific">Jeotgalibacillus proteolyticus</name>
    <dbReference type="NCBI Taxonomy" id="2082395"/>
    <lineage>
        <taxon>Bacteria</taxon>
        <taxon>Bacillati</taxon>
        <taxon>Bacillota</taxon>
        <taxon>Bacilli</taxon>
        <taxon>Bacillales</taxon>
        <taxon>Caryophanaceae</taxon>
        <taxon>Jeotgalibacillus</taxon>
    </lineage>
</organism>
<name>A0A2S5G891_9BACL</name>
<proteinExistence type="predicted"/>
<evidence type="ECO:0000256" key="5">
    <source>
        <dbReference type="ARBA" id="ARBA00023015"/>
    </source>
</evidence>
<dbReference type="SUPFAM" id="SSF52172">
    <property type="entry name" value="CheY-like"/>
    <property type="match status" value="1"/>
</dbReference>
<comment type="subcellular location">
    <subcellularLocation>
        <location evidence="1">Cytoplasm</location>
    </subcellularLocation>
</comment>
<dbReference type="InterPro" id="IPR018060">
    <property type="entry name" value="HTH_AraC"/>
</dbReference>
<dbReference type="PANTHER" id="PTHR42713">
    <property type="entry name" value="HISTIDINE KINASE-RELATED"/>
    <property type="match status" value="1"/>
</dbReference>
<dbReference type="InterPro" id="IPR011006">
    <property type="entry name" value="CheY-like_superfamily"/>
</dbReference>
<protein>
    <recommendedName>
        <fullName evidence="13">DNA-binding response regulator</fullName>
    </recommendedName>
</protein>
<evidence type="ECO:0000256" key="2">
    <source>
        <dbReference type="ARBA" id="ARBA00022490"/>
    </source>
</evidence>
<dbReference type="EMBL" id="PREZ01000007">
    <property type="protein sequence ID" value="PPA69144.1"/>
    <property type="molecule type" value="Genomic_DNA"/>
</dbReference>
<evidence type="ECO:0000256" key="3">
    <source>
        <dbReference type="ARBA" id="ARBA00022553"/>
    </source>
</evidence>
<dbReference type="GO" id="GO:0043565">
    <property type="term" value="F:sequence-specific DNA binding"/>
    <property type="evidence" value="ECO:0007669"/>
    <property type="project" value="InterPro"/>
</dbReference>
<dbReference type="InterPro" id="IPR018062">
    <property type="entry name" value="HTH_AraC-typ_CS"/>
</dbReference>
<dbReference type="PROSITE" id="PS50110">
    <property type="entry name" value="RESPONSE_REGULATORY"/>
    <property type="match status" value="1"/>
</dbReference>
<feature type="modified residue" description="4-aspartylphosphate" evidence="8">
    <location>
        <position position="56"/>
    </location>
</feature>
<dbReference type="PANTHER" id="PTHR42713:SF3">
    <property type="entry name" value="TRANSCRIPTIONAL REGULATORY PROTEIN HPTR"/>
    <property type="match status" value="1"/>
</dbReference>
<keyword evidence="4" id="KW-0902">Two-component regulatory system</keyword>
<dbReference type="AlphaFoldDB" id="A0A2S5G891"/>
<evidence type="ECO:0000256" key="8">
    <source>
        <dbReference type="PROSITE-ProRule" id="PRU00169"/>
    </source>
</evidence>
<evidence type="ECO:0000256" key="4">
    <source>
        <dbReference type="ARBA" id="ARBA00023012"/>
    </source>
</evidence>
<feature type="domain" description="Response regulatory" evidence="10">
    <location>
        <begin position="4"/>
        <end position="121"/>
    </location>
</feature>
<keyword evidence="5" id="KW-0805">Transcription regulation</keyword>
<evidence type="ECO:0000259" key="10">
    <source>
        <dbReference type="PROSITE" id="PS50110"/>
    </source>
</evidence>
<reference evidence="11 12" key="1">
    <citation type="submission" date="2018-02" db="EMBL/GenBank/DDBJ databases">
        <title>Jeotgalibacillus proteolyticum sp. nov. a protease producing bacterium isolated from ocean sediments of Laizhou Bay.</title>
        <authorList>
            <person name="Li Y."/>
        </authorList>
    </citation>
    <scope>NUCLEOTIDE SEQUENCE [LARGE SCALE GENOMIC DNA]</scope>
    <source>
        <strain evidence="11 12">22-7</strain>
    </source>
</reference>
<dbReference type="InterPro" id="IPR001789">
    <property type="entry name" value="Sig_transdc_resp-reg_receiver"/>
</dbReference>
<dbReference type="CDD" id="cd17536">
    <property type="entry name" value="REC_YesN-like"/>
    <property type="match status" value="1"/>
</dbReference>
<evidence type="ECO:0000259" key="9">
    <source>
        <dbReference type="PROSITE" id="PS01124"/>
    </source>
</evidence>
<evidence type="ECO:0000256" key="1">
    <source>
        <dbReference type="ARBA" id="ARBA00004496"/>
    </source>
</evidence>
<sequence length="495" mass="56486">MGCKLLIVDDEPIISRGLAETIPWKDISIDETYTALDGKEAMDILSMTAVDIVLTDVNMPFMNGLQLAEEIMKQYPDIKVIILSGYDDFEYARGAMRYKVKDYLLKPVNVNELMERIKGIVSEIEHLHSDSEKNVLQMLLTDMIYKKQASCTEMPRGILLATEVLDASWLNMISKGTSEELVDSWLKEVEKFLSKLGIAASVFTAENRLVTYVKTENAEELINILPTLNQQLEKVTDVSFISAGCHFSSGGDTFSSDYQLLMDALGRAAFTNENVFSVTREKEQNITVDSFQPLPAKLLNMLKREAPDFSALVSELMEHAEKESWTSMKLVDEIMTICEQKLMLQAFHHLFHEGIVLNTADQLQKSLLGYFQALHEKLMTNYQQGGTSWLMVKAAAYIKEHFNKDLKASEVADVIHVSPNYFSQVIKQETGMHFNDYLHSIRLEHAKELLQETSYRVFEIGEMVGYKDYKYFVHIFKRLTGESPTQFRKSTLHIK</sequence>
<keyword evidence="2" id="KW-0963">Cytoplasm</keyword>
<dbReference type="SMART" id="SM00448">
    <property type="entry name" value="REC"/>
    <property type="match status" value="1"/>
</dbReference>
<feature type="domain" description="HTH araC/xylS-type" evidence="9">
    <location>
        <begin position="392"/>
        <end position="490"/>
    </location>
</feature>
<dbReference type="GO" id="GO:0000160">
    <property type="term" value="P:phosphorelay signal transduction system"/>
    <property type="evidence" value="ECO:0007669"/>
    <property type="project" value="UniProtKB-KW"/>
</dbReference>
<evidence type="ECO:0000256" key="6">
    <source>
        <dbReference type="ARBA" id="ARBA00023125"/>
    </source>
</evidence>
<evidence type="ECO:0000313" key="11">
    <source>
        <dbReference type="EMBL" id="PPA69144.1"/>
    </source>
</evidence>
<dbReference type="Pfam" id="PF12833">
    <property type="entry name" value="HTH_18"/>
    <property type="match status" value="1"/>
</dbReference>
<evidence type="ECO:0000313" key="12">
    <source>
        <dbReference type="Proteomes" id="UP000239047"/>
    </source>
</evidence>
<dbReference type="InterPro" id="IPR051552">
    <property type="entry name" value="HptR"/>
</dbReference>
<comment type="caution">
    <text evidence="11">The sequence shown here is derived from an EMBL/GenBank/DDBJ whole genome shotgun (WGS) entry which is preliminary data.</text>
</comment>
<dbReference type="RefSeq" id="WP_104059363.1">
    <property type="nucleotide sequence ID" value="NZ_PREZ01000007.1"/>
</dbReference>
<dbReference type="GO" id="GO:0005737">
    <property type="term" value="C:cytoplasm"/>
    <property type="evidence" value="ECO:0007669"/>
    <property type="project" value="UniProtKB-SubCell"/>
</dbReference>
<evidence type="ECO:0000256" key="7">
    <source>
        <dbReference type="ARBA" id="ARBA00023163"/>
    </source>
</evidence>
<keyword evidence="3 8" id="KW-0597">Phosphoprotein</keyword>
<dbReference type="Gene3D" id="1.10.10.60">
    <property type="entry name" value="Homeodomain-like"/>
    <property type="match status" value="2"/>
</dbReference>
<keyword evidence="7" id="KW-0804">Transcription</keyword>
<keyword evidence="6" id="KW-0238">DNA-binding</keyword>
<dbReference type="Proteomes" id="UP000239047">
    <property type="component" value="Unassembled WGS sequence"/>
</dbReference>
<accession>A0A2S5G891</accession>
<dbReference type="OrthoDB" id="342399at2"/>
<keyword evidence="12" id="KW-1185">Reference proteome</keyword>
<evidence type="ECO:0008006" key="13">
    <source>
        <dbReference type="Google" id="ProtNLM"/>
    </source>
</evidence>
<dbReference type="PROSITE" id="PS00041">
    <property type="entry name" value="HTH_ARAC_FAMILY_1"/>
    <property type="match status" value="1"/>
</dbReference>
<dbReference type="Pfam" id="PF00072">
    <property type="entry name" value="Response_reg"/>
    <property type="match status" value="1"/>
</dbReference>
<dbReference type="SUPFAM" id="SSF46689">
    <property type="entry name" value="Homeodomain-like"/>
    <property type="match status" value="2"/>
</dbReference>
<dbReference type="GO" id="GO:0003700">
    <property type="term" value="F:DNA-binding transcription factor activity"/>
    <property type="evidence" value="ECO:0007669"/>
    <property type="project" value="InterPro"/>
</dbReference>
<dbReference type="SMART" id="SM00342">
    <property type="entry name" value="HTH_ARAC"/>
    <property type="match status" value="1"/>
</dbReference>
<gene>
    <name evidence="11" type="ORF">C4B60_17710</name>
</gene>
<dbReference type="Gene3D" id="3.40.50.2300">
    <property type="match status" value="1"/>
</dbReference>